<evidence type="ECO:0000313" key="3">
    <source>
        <dbReference type="Proteomes" id="UP000005510"/>
    </source>
</evidence>
<gene>
    <name evidence="2" type="ORF">PRABACTJOHN_03645</name>
</gene>
<dbReference type="AlphaFoldDB" id="B7BF16"/>
<organism evidence="2 3">
    <name type="scientific">Parabacteroides johnsonii DSM 18315</name>
    <dbReference type="NCBI Taxonomy" id="537006"/>
    <lineage>
        <taxon>Bacteria</taxon>
        <taxon>Pseudomonadati</taxon>
        <taxon>Bacteroidota</taxon>
        <taxon>Bacteroidia</taxon>
        <taxon>Bacteroidales</taxon>
        <taxon>Tannerellaceae</taxon>
        <taxon>Parabacteroides</taxon>
    </lineage>
</organism>
<protein>
    <recommendedName>
        <fullName evidence="1">Multi-ubiquitin domain-containing protein</fullName>
    </recommendedName>
</protein>
<proteinExistence type="predicted"/>
<feature type="domain" description="Multi-ubiquitin" evidence="1">
    <location>
        <begin position="158"/>
        <end position="225"/>
    </location>
</feature>
<dbReference type="EMBL" id="ABYH01000378">
    <property type="protein sequence ID" value="EEC94978.1"/>
    <property type="molecule type" value="Genomic_DNA"/>
</dbReference>
<accession>B7BF16</accession>
<feature type="domain" description="Multi-ubiquitin" evidence="1">
    <location>
        <begin position="89"/>
        <end position="152"/>
    </location>
</feature>
<reference evidence="2 3" key="2">
    <citation type="submission" date="2008-10" db="EMBL/GenBank/DDBJ databases">
        <authorList>
            <person name="Fulton L."/>
            <person name="Clifton S."/>
            <person name="Fulton B."/>
            <person name="Xu J."/>
            <person name="Minx P."/>
            <person name="Pepin K.H."/>
            <person name="Johnson M."/>
            <person name="Bhonagiri V."/>
            <person name="Nash W.E."/>
            <person name="Mardis E.R."/>
            <person name="Wilson R.K."/>
        </authorList>
    </citation>
    <scope>NUCLEOTIDE SEQUENCE [LARGE SCALE GENOMIC DNA]</scope>
    <source>
        <strain evidence="2 3">DSM 18315</strain>
    </source>
</reference>
<dbReference type="InterPro" id="IPR027802">
    <property type="entry name" value="Multi-ubiquitin_dom"/>
</dbReference>
<evidence type="ECO:0000313" key="2">
    <source>
        <dbReference type="EMBL" id="EEC94978.1"/>
    </source>
</evidence>
<dbReference type="STRING" id="537006.PRABACTJOHN_03645"/>
<reference evidence="2 3" key="1">
    <citation type="submission" date="2008-10" db="EMBL/GenBank/DDBJ databases">
        <title>Draft genome sequence of Parabacteroides johnsonii (DSM 18315).</title>
        <authorList>
            <person name="Sudarsanam P."/>
            <person name="Ley R."/>
            <person name="Guruge J."/>
            <person name="Turnbaugh P.J."/>
            <person name="Mahowald M."/>
            <person name="Liep D."/>
            <person name="Gordon J."/>
        </authorList>
    </citation>
    <scope>NUCLEOTIDE SEQUENCE [LARGE SCALE GENOMIC DNA]</scope>
    <source>
        <strain evidence="2 3">DSM 18315</strain>
    </source>
</reference>
<sequence length="231" mass="26846">MIMNLNDGAPNAQQSRVPLKFVIEGKEFETFDQYKTGAELKQLVGIPLDTELFLSISRPYNDELIENEVRVNLARPETEYFFVKKKLHFTINGVHYTWYKQFIRGIQIRELGNIPREDELYLDLPDGWKDDFIEDDEIVDLARPGVEHFISRAKIQGVEIIVNQSRKKYDKPQISFEEVVRLANGSYDPNRGYTVKYSDGPKENPKGLMSKGTEVFVKHNMNFNVRSNHQS</sequence>
<dbReference type="Proteomes" id="UP000005510">
    <property type="component" value="Unassembled WGS sequence"/>
</dbReference>
<name>B7BF16_9BACT</name>
<dbReference type="Pfam" id="PF14452">
    <property type="entry name" value="Multi_ubiq"/>
    <property type="match status" value="2"/>
</dbReference>
<dbReference type="HOGENOM" id="CLU_1189301_0_0_10"/>
<comment type="caution">
    <text evidence="2">The sequence shown here is derived from an EMBL/GenBank/DDBJ whole genome shotgun (WGS) entry which is preliminary data.</text>
</comment>
<evidence type="ECO:0000259" key="1">
    <source>
        <dbReference type="Pfam" id="PF14452"/>
    </source>
</evidence>